<dbReference type="CDD" id="cd07185">
    <property type="entry name" value="OmpA_C-like"/>
    <property type="match status" value="1"/>
</dbReference>
<evidence type="ECO:0000313" key="7">
    <source>
        <dbReference type="Proteomes" id="UP000294850"/>
    </source>
</evidence>
<evidence type="ECO:0000313" key="6">
    <source>
        <dbReference type="EMBL" id="TDE13888.1"/>
    </source>
</evidence>
<gene>
    <name evidence="6" type="ORF">E0F88_18550</name>
</gene>
<dbReference type="SUPFAM" id="SSF103088">
    <property type="entry name" value="OmpA-like"/>
    <property type="match status" value="1"/>
</dbReference>
<dbReference type="EMBL" id="SMFL01000006">
    <property type="protein sequence ID" value="TDE13888.1"/>
    <property type="molecule type" value="Genomic_DNA"/>
</dbReference>
<dbReference type="GO" id="GO:0009279">
    <property type="term" value="C:cell outer membrane"/>
    <property type="evidence" value="ECO:0007669"/>
    <property type="project" value="UniProtKB-SubCell"/>
</dbReference>
<evidence type="ECO:0000256" key="2">
    <source>
        <dbReference type="ARBA" id="ARBA00023136"/>
    </source>
</evidence>
<dbReference type="Proteomes" id="UP000294850">
    <property type="component" value="Unassembled WGS sequence"/>
</dbReference>
<dbReference type="PRINTS" id="PR01023">
    <property type="entry name" value="NAFLGMOTY"/>
</dbReference>
<dbReference type="AlphaFoldDB" id="A0A4V2Z3S8"/>
<name>A0A4V2Z3S8_9BACT</name>
<organism evidence="6 7">
    <name type="scientific">Dyadobacter psychrotolerans</name>
    <dbReference type="NCBI Taxonomy" id="2541721"/>
    <lineage>
        <taxon>Bacteria</taxon>
        <taxon>Pseudomonadati</taxon>
        <taxon>Bacteroidota</taxon>
        <taxon>Cytophagia</taxon>
        <taxon>Cytophagales</taxon>
        <taxon>Spirosomataceae</taxon>
        <taxon>Dyadobacter</taxon>
    </lineage>
</organism>
<feature type="domain" description="OmpA-like" evidence="5">
    <location>
        <begin position="297"/>
        <end position="411"/>
    </location>
</feature>
<dbReference type="Gene3D" id="3.30.1330.60">
    <property type="entry name" value="OmpA-like domain"/>
    <property type="match status" value="1"/>
</dbReference>
<evidence type="ECO:0000256" key="4">
    <source>
        <dbReference type="PROSITE-ProRule" id="PRU00473"/>
    </source>
</evidence>
<protein>
    <submittedName>
        <fullName evidence="6">OmpA family protein</fullName>
    </submittedName>
</protein>
<dbReference type="OrthoDB" id="1490539at2"/>
<dbReference type="PROSITE" id="PS51123">
    <property type="entry name" value="OMPA_2"/>
    <property type="match status" value="1"/>
</dbReference>
<proteinExistence type="predicted"/>
<dbReference type="PANTHER" id="PTHR30329:SF21">
    <property type="entry name" value="LIPOPROTEIN YIAD-RELATED"/>
    <property type="match status" value="1"/>
</dbReference>
<dbReference type="InterPro" id="IPR036737">
    <property type="entry name" value="OmpA-like_sf"/>
</dbReference>
<dbReference type="InterPro" id="IPR006665">
    <property type="entry name" value="OmpA-like"/>
</dbReference>
<keyword evidence="7" id="KW-1185">Reference proteome</keyword>
<dbReference type="PRINTS" id="PR01021">
    <property type="entry name" value="OMPADOMAIN"/>
</dbReference>
<evidence type="ECO:0000259" key="5">
    <source>
        <dbReference type="PROSITE" id="PS51123"/>
    </source>
</evidence>
<comment type="subcellular location">
    <subcellularLocation>
        <location evidence="1">Cell outer membrane</location>
    </subcellularLocation>
</comment>
<keyword evidence="3" id="KW-0998">Cell outer membrane</keyword>
<evidence type="ECO:0000256" key="3">
    <source>
        <dbReference type="ARBA" id="ARBA00023237"/>
    </source>
</evidence>
<dbReference type="Gene3D" id="2.60.40.1120">
    <property type="entry name" value="Carboxypeptidase-like, regulatory domain"/>
    <property type="match status" value="1"/>
</dbReference>
<accession>A0A4V2Z3S8</accession>
<evidence type="ECO:0000256" key="1">
    <source>
        <dbReference type="ARBA" id="ARBA00004442"/>
    </source>
</evidence>
<dbReference type="Pfam" id="PF00691">
    <property type="entry name" value="OmpA"/>
    <property type="match status" value="1"/>
</dbReference>
<comment type="caution">
    <text evidence="6">The sequence shown here is derived from an EMBL/GenBank/DDBJ whole genome shotgun (WGS) entry which is preliminary data.</text>
</comment>
<sequence length="411" mass="46064">MNLRSLLVFVCTIGLSLHQSFGQITEAPRVEEQSAEYVKIKRVELTDKYTVIYLQFADKGTQPGFSLPPELQDGYFPKNKPDAGSIWLDPDTRLFKPGEINVKFKLIRAENIPTEHTKKVSPGEKVDFVAYFERLSPGIEVFDFYEGRSKPGTTSWNFYGIHIKNPAKKALNKANVTTKTPVPAKKALPAKKETVVPEKPDAVKKEEEEMIVMVKGTVYNARTKEPVSARISYVEKGDTLQVSSSSGNYRIGIDAKEKYELRVAAKGYYGTGAEITALDSAGKINLTKDFYLIPLAVGETISLPNIYFETSQFTLLPESAAELNQLVQMMKNNPEIGIRIEGHTDNVGDADKNIELSRKRAQSVKEFLTKKGIDEKRIEAKGYGATRPLVKSGSEEERRKNRRVEFVITEI</sequence>
<keyword evidence="2 4" id="KW-0472">Membrane</keyword>
<dbReference type="InterPro" id="IPR050330">
    <property type="entry name" value="Bact_OuterMem_StrucFunc"/>
</dbReference>
<reference evidence="6 7" key="1">
    <citation type="submission" date="2019-03" db="EMBL/GenBank/DDBJ databases">
        <title>Dyadobacter AR-3-6 sp. nov., isolated from arctic soil.</title>
        <authorList>
            <person name="Chaudhary D.K."/>
        </authorList>
    </citation>
    <scope>NUCLEOTIDE SEQUENCE [LARGE SCALE GENOMIC DNA]</scope>
    <source>
        <strain evidence="6 7">AR-3-6</strain>
    </source>
</reference>
<dbReference type="InterPro" id="IPR006664">
    <property type="entry name" value="OMP_bac"/>
</dbReference>
<dbReference type="PANTHER" id="PTHR30329">
    <property type="entry name" value="STATOR ELEMENT OF FLAGELLAR MOTOR COMPLEX"/>
    <property type="match status" value="1"/>
</dbReference>
<dbReference type="RefSeq" id="WP_131959763.1">
    <property type="nucleotide sequence ID" value="NZ_SMFL01000006.1"/>
</dbReference>